<keyword evidence="2" id="KW-1185">Reference proteome</keyword>
<accession>A0ABY7TGS4</accession>
<organism evidence="1 2">
    <name type="scientific">Sphingomonas naphthae</name>
    <dbReference type="NCBI Taxonomy" id="1813468"/>
    <lineage>
        <taxon>Bacteria</taxon>
        <taxon>Pseudomonadati</taxon>
        <taxon>Pseudomonadota</taxon>
        <taxon>Alphaproteobacteria</taxon>
        <taxon>Sphingomonadales</taxon>
        <taxon>Sphingomonadaceae</taxon>
        <taxon>Sphingomonas</taxon>
    </lineage>
</organism>
<dbReference type="Proteomes" id="UP001220395">
    <property type="component" value="Chromosome"/>
</dbReference>
<gene>
    <name evidence="1" type="ORF">PQ455_10375</name>
</gene>
<evidence type="ECO:0000313" key="1">
    <source>
        <dbReference type="EMBL" id="WCT72053.1"/>
    </source>
</evidence>
<protein>
    <submittedName>
        <fullName evidence="1">Phage tail tube protein</fullName>
    </submittedName>
</protein>
<dbReference type="Pfam" id="PF10618">
    <property type="entry name" value="Tail_tube"/>
    <property type="match status" value="1"/>
</dbReference>
<name>A0ABY7TGS4_9SPHN</name>
<dbReference type="EMBL" id="CP117411">
    <property type="protein sequence ID" value="WCT72053.1"/>
    <property type="molecule type" value="Genomic_DNA"/>
</dbReference>
<reference evidence="1 2" key="1">
    <citation type="submission" date="2023-02" db="EMBL/GenBank/DDBJ databases">
        <title>Genome sequence of Sphingomonas naphthae.</title>
        <authorList>
            <person name="Kim S."/>
            <person name="Heo J."/>
            <person name="Kwon S.-W."/>
        </authorList>
    </citation>
    <scope>NUCLEOTIDE SEQUENCE [LARGE SCALE GENOMIC DNA]</scope>
    <source>
        <strain evidence="1 2">KACC 18716</strain>
    </source>
</reference>
<dbReference type="InterPro" id="IPR019596">
    <property type="entry name" value="Phage_Mu_GpM_tail_tub"/>
</dbReference>
<sequence>MANRNKVWGQTHIRVNGKEYTTAGKSSMELGGIKRDEQEADHRAGMFSEATKSSKIECDVLVTADVSLVELAAIDDATVTFEADTGQTYVVRHAYSGEIISVTEGKAKVVFMGPPAEEMRIG</sequence>
<proteinExistence type="predicted"/>
<evidence type="ECO:0000313" key="2">
    <source>
        <dbReference type="Proteomes" id="UP001220395"/>
    </source>
</evidence>
<dbReference type="RefSeq" id="WP_273686001.1">
    <property type="nucleotide sequence ID" value="NZ_CP117411.1"/>
</dbReference>